<reference evidence="2 3" key="1">
    <citation type="submission" date="2006-08" db="EMBL/GenBank/DDBJ databases">
        <title>Complete sequence of Maricaulis maris MCS10.</title>
        <authorList>
            <consortium name="US DOE Joint Genome Institute"/>
            <person name="Copeland A."/>
            <person name="Lucas S."/>
            <person name="Lapidus A."/>
            <person name="Barry K."/>
            <person name="Detter J.C."/>
            <person name="Glavina del Rio T."/>
            <person name="Hammon N."/>
            <person name="Israni S."/>
            <person name="Dalin E."/>
            <person name="Tice H."/>
            <person name="Pitluck S."/>
            <person name="Saunders E."/>
            <person name="Brettin T."/>
            <person name="Bruce D."/>
            <person name="Han C."/>
            <person name="Tapia R."/>
            <person name="Gilna P."/>
            <person name="Schmutz J."/>
            <person name="Larimer F."/>
            <person name="Land M."/>
            <person name="Hauser L."/>
            <person name="Kyrpides N."/>
            <person name="Mikhailova N."/>
            <person name="Viollier P."/>
            <person name="Stephens C."/>
            <person name="Richardson P."/>
        </authorList>
    </citation>
    <scope>NUCLEOTIDE SEQUENCE [LARGE SCALE GENOMIC DNA]</scope>
    <source>
        <strain evidence="2 3">MCS10</strain>
    </source>
</reference>
<dbReference type="RefSeq" id="WP_011642443.1">
    <property type="nucleotide sequence ID" value="NC_008347.1"/>
</dbReference>
<dbReference type="STRING" id="394221.Mmar10_0503"/>
<dbReference type="eggNOG" id="ENOG502ZM61">
    <property type="taxonomic scope" value="Bacteria"/>
</dbReference>
<sequence length="249" mass="26443" precursor="true">MLDLRVTGSCLVVALVMMLGGCTSTVRETHYFMSVNEVTGQPVNFFRLQIKANTNSSSARYVAGFYDESAVDMYFNEIRLSQSNGQGSGDSGTEGRSRAPSENIQLSNITATGEQRPGAFMLILSSNADSVVNTISQFAQSRIVAEGVTNIVNRERLRLAAPAQAAYNISQREGNALATDITSQLEAITALAATSGTGNSDAMEQTVLSALQSLARQLGHTEAFAGADEAAKLANARLVFQGLYAGARQ</sequence>
<dbReference type="Proteomes" id="UP000001964">
    <property type="component" value="Chromosome"/>
</dbReference>
<feature type="region of interest" description="Disordered" evidence="1">
    <location>
        <begin position="82"/>
        <end position="101"/>
    </location>
</feature>
<gene>
    <name evidence="2" type="ordered locus">Mmar10_0503</name>
</gene>
<name>Q0ASE1_MARMM</name>
<dbReference type="EMBL" id="CP000449">
    <property type="protein sequence ID" value="ABI64796.1"/>
    <property type="molecule type" value="Genomic_DNA"/>
</dbReference>
<evidence type="ECO:0000256" key="1">
    <source>
        <dbReference type="SAM" id="MobiDB-lite"/>
    </source>
</evidence>
<keyword evidence="3" id="KW-1185">Reference proteome</keyword>
<dbReference type="AlphaFoldDB" id="Q0ASE1"/>
<evidence type="ECO:0000313" key="3">
    <source>
        <dbReference type="Proteomes" id="UP000001964"/>
    </source>
</evidence>
<dbReference type="HOGENOM" id="CLU_1114775_0_0_5"/>
<evidence type="ECO:0008006" key="4">
    <source>
        <dbReference type="Google" id="ProtNLM"/>
    </source>
</evidence>
<organism evidence="2 3">
    <name type="scientific">Maricaulis maris (strain MCS10)</name>
    <name type="common">Caulobacter maris</name>
    <dbReference type="NCBI Taxonomy" id="394221"/>
    <lineage>
        <taxon>Bacteria</taxon>
        <taxon>Pseudomonadati</taxon>
        <taxon>Pseudomonadota</taxon>
        <taxon>Alphaproteobacteria</taxon>
        <taxon>Maricaulales</taxon>
        <taxon>Maricaulaceae</taxon>
        <taxon>Maricaulis</taxon>
    </lineage>
</organism>
<dbReference type="PROSITE" id="PS51257">
    <property type="entry name" value="PROKAR_LIPOPROTEIN"/>
    <property type="match status" value="1"/>
</dbReference>
<dbReference type="KEGG" id="mmr:Mmar10_0503"/>
<dbReference type="OrthoDB" id="9871435at2"/>
<accession>Q0ASE1</accession>
<proteinExistence type="predicted"/>
<evidence type="ECO:0000313" key="2">
    <source>
        <dbReference type="EMBL" id="ABI64796.1"/>
    </source>
</evidence>
<protein>
    <recommendedName>
        <fullName evidence="4">Lipoprotein</fullName>
    </recommendedName>
</protein>